<sequence>MVKLHLEVLERCSKETEDTITAEGLAFAATPISYLKENQGEFIYVECTQFIDIRIDAVALEFDDAFNLYTALFGLKLQKKHGEAIRKYLKANVKSVLGSSSAAFSGQEGLWELNIAVDCIEGFNDSMSIEEVCEFLYHFVAQLLTTVDV</sequence>
<name>A0ABS9UCE8_9BACL</name>
<protein>
    <submittedName>
        <fullName evidence="1">Protoporphyrinogen oxidase</fullName>
    </submittedName>
</protein>
<reference evidence="1 2" key="1">
    <citation type="submission" date="2022-03" db="EMBL/GenBank/DDBJ databases">
        <authorList>
            <person name="Jo J.-H."/>
            <person name="Im W.-T."/>
        </authorList>
    </citation>
    <scope>NUCLEOTIDE SEQUENCE [LARGE SCALE GENOMIC DNA]</scope>
    <source>
        <strain evidence="1 2">MA9</strain>
    </source>
</reference>
<dbReference type="Proteomes" id="UP001316087">
    <property type="component" value="Unassembled WGS sequence"/>
</dbReference>
<gene>
    <name evidence="1" type="ORF">LZ480_08910</name>
</gene>
<evidence type="ECO:0000313" key="1">
    <source>
        <dbReference type="EMBL" id="MCH7322012.1"/>
    </source>
</evidence>
<dbReference type="RefSeq" id="WP_241369059.1">
    <property type="nucleotide sequence ID" value="NZ_JAKZFC010000002.1"/>
</dbReference>
<proteinExistence type="predicted"/>
<accession>A0ABS9UCE8</accession>
<dbReference type="EMBL" id="JAKZFC010000002">
    <property type="protein sequence ID" value="MCH7322012.1"/>
    <property type="molecule type" value="Genomic_DNA"/>
</dbReference>
<comment type="caution">
    <text evidence="1">The sequence shown here is derived from an EMBL/GenBank/DDBJ whole genome shotgun (WGS) entry which is preliminary data.</text>
</comment>
<evidence type="ECO:0000313" key="2">
    <source>
        <dbReference type="Proteomes" id="UP001316087"/>
    </source>
</evidence>
<organism evidence="1 2">
    <name type="scientific">Solibacillus palustris</name>
    <dbReference type="NCBI Taxonomy" id="2908203"/>
    <lineage>
        <taxon>Bacteria</taxon>
        <taxon>Bacillati</taxon>
        <taxon>Bacillota</taxon>
        <taxon>Bacilli</taxon>
        <taxon>Bacillales</taxon>
        <taxon>Caryophanaceae</taxon>
        <taxon>Solibacillus</taxon>
    </lineage>
</organism>
<keyword evidence="2" id="KW-1185">Reference proteome</keyword>